<protein>
    <recommendedName>
        <fullName evidence="6">DUF4267 domain-containing protein</fullName>
    </recommendedName>
</protein>
<keyword evidence="5" id="KW-1185">Reference proteome</keyword>
<reference evidence="3 4" key="1">
    <citation type="submission" date="2017-12" db="EMBL/GenBank/DDBJ databases">
        <title>The genome sequence of Caulobacter flavus CGMCC1 15093.</title>
        <authorList>
            <person name="Gao J."/>
            <person name="Mao X."/>
            <person name="Sun J."/>
        </authorList>
    </citation>
    <scope>NUCLEOTIDE SEQUENCE [LARGE SCALE GENOMIC DNA]</scope>
    <source>
        <strain evidence="3 4">CGMCC1 15093</strain>
    </source>
</reference>
<keyword evidence="1" id="KW-1133">Transmembrane helix</keyword>
<accession>A0A2N5CP35</accession>
<evidence type="ECO:0000313" key="2">
    <source>
        <dbReference type="EMBL" id="AYV48564.1"/>
    </source>
</evidence>
<evidence type="ECO:0000313" key="4">
    <source>
        <dbReference type="Proteomes" id="UP000234483"/>
    </source>
</evidence>
<dbReference type="KEGG" id="cfh:C1707_21150"/>
<proteinExistence type="predicted"/>
<evidence type="ECO:0000256" key="1">
    <source>
        <dbReference type="SAM" id="Phobius"/>
    </source>
</evidence>
<reference evidence="2 5" key="2">
    <citation type="submission" date="2018-01" db="EMBL/GenBank/DDBJ databases">
        <title>Complete genome sequence of Caulobacter flavus RHGG3.</title>
        <authorList>
            <person name="Yang E."/>
        </authorList>
    </citation>
    <scope>NUCLEOTIDE SEQUENCE [LARGE SCALE GENOMIC DNA]</scope>
    <source>
        <strain evidence="2 5">RHGG3</strain>
    </source>
</reference>
<evidence type="ECO:0008006" key="6">
    <source>
        <dbReference type="Google" id="ProtNLM"/>
    </source>
</evidence>
<feature type="transmembrane region" description="Helical" evidence="1">
    <location>
        <begin position="95"/>
        <end position="115"/>
    </location>
</feature>
<dbReference type="Proteomes" id="UP000234483">
    <property type="component" value="Unassembled WGS sequence"/>
</dbReference>
<evidence type="ECO:0000313" key="3">
    <source>
        <dbReference type="EMBL" id="PLR08719.1"/>
    </source>
</evidence>
<dbReference type="EMBL" id="PJRQ01000041">
    <property type="protein sequence ID" value="PLR08719.1"/>
    <property type="molecule type" value="Genomic_DNA"/>
</dbReference>
<organism evidence="3 4">
    <name type="scientific">Caulobacter flavus</name>
    <dbReference type="NCBI Taxonomy" id="1679497"/>
    <lineage>
        <taxon>Bacteria</taxon>
        <taxon>Pseudomonadati</taxon>
        <taxon>Pseudomonadota</taxon>
        <taxon>Alphaproteobacteria</taxon>
        <taxon>Caulobacterales</taxon>
        <taxon>Caulobacteraceae</taxon>
        <taxon>Caulobacter</taxon>
    </lineage>
</organism>
<dbReference type="RefSeq" id="WP_101714677.1">
    <property type="nucleotide sequence ID" value="NZ_CP026100.1"/>
</dbReference>
<evidence type="ECO:0000313" key="5">
    <source>
        <dbReference type="Proteomes" id="UP000281192"/>
    </source>
</evidence>
<keyword evidence="1" id="KW-0812">Transmembrane</keyword>
<dbReference type="EMBL" id="CP026100">
    <property type="protein sequence ID" value="AYV48564.1"/>
    <property type="molecule type" value="Genomic_DNA"/>
</dbReference>
<dbReference type="AlphaFoldDB" id="A0A2N5CP35"/>
<name>A0A2N5CP35_9CAUL</name>
<dbReference type="OrthoDB" id="6166765at2"/>
<gene>
    <name evidence="2" type="ORF">C1707_21150</name>
    <name evidence="3" type="ORF">CFHF_19915</name>
</gene>
<sequence>MALLTKVKQGVGAASVILGLAALIAPRRFAGLIGASPDTSAEAIAAFGSRELAAGAALLAPVKFGPFLWLRVAGDAMDLGGLALAGRKPAADKKLLAIASVAVVAITLFDLALALDGDGN</sequence>
<keyword evidence="1" id="KW-0472">Membrane</keyword>
<dbReference type="Proteomes" id="UP000281192">
    <property type="component" value="Chromosome"/>
</dbReference>